<evidence type="ECO:0000313" key="1">
    <source>
        <dbReference type="EMBL" id="MCB5179528.1"/>
    </source>
</evidence>
<sequence length="63" mass="7256">MLHKFVILDGGPEIECQKCGKAADRSRFELVEECPARLVCAWHAACDQNPKEAHRFKWVKVEM</sequence>
<accession>A0ABS8B4J8</accession>
<protein>
    <submittedName>
        <fullName evidence="1">Uncharacterized protein</fullName>
    </submittedName>
</protein>
<name>A0ABS8B4J8_9ACTN</name>
<proteinExistence type="predicted"/>
<gene>
    <name evidence="1" type="ORF">LG632_09025</name>
</gene>
<dbReference type="EMBL" id="JAJAUY010000023">
    <property type="protein sequence ID" value="MCB5179528.1"/>
    <property type="molecule type" value="Genomic_DNA"/>
</dbReference>
<dbReference type="RefSeq" id="WP_226726362.1">
    <property type="nucleotide sequence ID" value="NZ_JAJAUY010000023.1"/>
</dbReference>
<keyword evidence="2" id="KW-1185">Reference proteome</keyword>
<evidence type="ECO:0000313" key="2">
    <source>
        <dbReference type="Proteomes" id="UP001199054"/>
    </source>
</evidence>
<reference evidence="1 2" key="1">
    <citation type="submission" date="2021-10" db="EMBL/GenBank/DDBJ databases">
        <title>Streptomyces sp. strain SMC 277, a novel streptomycete isolated from soil.</title>
        <authorList>
            <person name="Chanama M."/>
        </authorList>
    </citation>
    <scope>NUCLEOTIDE SEQUENCE [LARGE SCALE GENOMIC DNA]</scope>
    <source>
        <strain evidence="1 2">SMC 277</strain>
    </source>
</reference>
<organism evidence="1 2">
    <name type="scientific">Streptomyces antimicrobicus</name>
    <dbReference type="NCBI Taxonomy" id="2883108"/>
    <lineage>
        <taxon>Bacteria</taxon>
        <taxon>Bacillati</taxon>
        <taxon>Actinomycetota</taxon>
        <taxon>Actinomycetes</taxon>
        <taxon>Kitasatosporales</taxon>
        <taxon>Streptomycetaceae</taxon>
        <taxon>Streptomyces</taxon>
    </lineage>
</organism>
<dbReference type="Proteomes" id="UP001199054">
    <property type="component" value="Unassembled WGS sequence"/>
</dbReference>
<comment type="caution">
    <text evidence="1">The sequence shown here is derived from an EMBL/GenBank/DDBJ whole genome shotgun (WGS) entry which is preliminary data.</text>
</comment>